<evidence type="ECO:0000313" key="4">
    <source>
        <dbReference type="Proteomes" id="UP001240236"/>
    </source>
</evidence>
<name>A0AAE4AUZ3_9ACTN</name>
<dbReference type="Pfam" id="PF02498">
    <property type="entry name" value="Bro-N"/>
    <property type="match status" value="1"/>
</dbReference>
<evidence type="ECO:0000259" key="2">
    <source>
        <dbReference type="PROSITE" id="PS51750"/>
    </source>
</evidence>
<dbReference type="RefSeq" id="WP_307234019.1">
    <property type="nucleotide sequence ID" value="NZ_JAUSUZ010000001.1"/>
</dbReference>
<accession>A0AAE4AUZ3</accession>
<evidence type="ECO:0000256" key="1">
    <source>
        <dbReference type="SAM" id="MobiDB-lite"/>
    </source>
</evidence>
<dbReference type="PANTHER" id="PTHR36180">
    <property type="entry name" value="DNA-BINDING PROTEIN-RELATED-RELATED"/>
    <property type="match status" value="1"/>
</dbReference>
<dbReference type="PANTHER" id="PTHR36180:SF2">
    <property type="entry name" value="BRO FAMILY PROTEIN"/>
    <property type="match status" value="1"/>
</dbReference>
<dbReference type="GO" id="GO:0003677">
    <property type="term" value="F:DNA binding"/>
    <property type="evidence" value="ECO:0007669"/>
    <property type="project" value="InterPro"/>
</dbReference>
<dbReference type="InterPro" id="IPR003497">
    <property type="entry name" value="BRO_N_domain"/>
</dbReference>
<sequence>MQSTTANLPEPAAADPLTFTNPDTGEQIQTITADGTVWIVAAPVARALGYRDANDLVRNLDADERGTQTVRTPGGSQVMTVISEPGLYRALATRRSGAIRNPQMKDRVERFQRWVFHEVIPAAARGGRPLPRNFAEALQLAADQARAIEEHKAQIAELEPRAAQADHYRAADTLVTISSFANDLQLWAKETHNVRILHEHVFNFMAELGLLIRGNTLRNNQPTANAIDRGLLRPKHTVIERTAGPEEKISARLTQKGVSYVWDKATARIAANGNLAPSTALATTN</sequence>
<dbReference type="Pfam" id="PF03374">
    <property type="entry name" value="ANT"/>
    <property type="match status" value="1"/>
</dbReference>
<dbReference type="Proteomes" id="UP001240236">
    <property type="component" value="Unassembled WGS sequence"/>
</dbReference>
<gene>
    <name evidence="3" type="ORF">J2S42_000078</name>
</gene>
<dbReference type="EMBL" id="JAUSUZ010000001">
    <property type="protein sequence ID" value="MDQ0363409.1"/>
    <property type="molecule type" value="Genomic_DNA"/>
</dbReference>
<dbReference type="AlphaFoldDB" id="A0AAE4AUZ3"/>
<dbReference type="InterPro" id="IPR005039">
    <property type="entry name" value="Ant_C"/>
</dbReference>
<protein>
    <submittedName>
        <fullName evidence="3">Prophage antirepressor-like protein</fullName>
    </submittedName>
</protein>
<comment type="caution">
    <text evidence="3">The sequence shown here is derived from an EMBL/GenBank/DDBJ whole genome shotgun (WGS) entry which is preliminary data.</text>
</comment>
<feature type="domain" description="Bro-N" evidence="2">
    <location>
        <begin position="12"/>
        <end position="127"/>
    </location>
</feature>
<keyword evidence="4" id="KW-1185">Reference proteome</keyword>
<evidence type="ECO:0000313" key="3">
    <source>
        <dbReference type="EMBL" id="MDQ0363409.1"/>
    </source>
</evidence>
<feature type="region of interest" description="Disordered" evidence="1">
    <location>
        <begin position="1"/>
        <end position="22"/>
    </location>
</feature>
<dbReference type="SMART" id="SM01040">
    <property type="entry name" value="Bro-N"/>
    <property type="match status" value="1"/>
</dbReference>
<dbReference type="PROSITE" id="PS51750">
    <property type="entry name" value="BRO_N"/>
    <property type="match status" value="1"/>
</dbReference>
<organism evidence="3 4">
    <name type="scientific">Catenuloplanes indicus</name>
    <dbReference type="NCBI Taxonomy" id="137267"/>
    <lineage>
        <taxon>Bacteria</taxon>
        <taxon>Bacillati</taxon>
        <taxon>Actinomycetota</taxon>
        <taxon>Actinomycetes</taxon>
        <taxon>Micromonosporales</taxon>
        <taxon>Micromonosporaceae</taxon>
        <taxon>Catenuloplanes</taxon>
    </lineage>
</organism>
<reference evidence="3 4" key="1">
    <citation type="submission" date="2023-07" db="EMBL/GenBank/DDBJ databases">
        <title>Sequencing the genomes of 1000 actinobacteria strains.</title>
        <authorList>
            <person name="Klenk H.-P."/>
        </authorList>
    </citation>
    <scope>NUCLEOTIDE SEQUENCE [LARGE SCALE GENOMIC DNA]</scope>
    <source>
        <strain evidence="3 4">DSM 44709</strain>
    </source>
</reference>
<proteinExistence type="predicted"/>